<evidence type="ECO:0008006" key="4">
    <source>
        <dbReference type="Google" id="ProtNLM"/>
    </source>
</evidence>
<feature type="transmembrane region" description="Helical" evidence="1">
    <location>
        <begin position="170"/>
        <end position="191"/>
    </location>
</feature>
<feature type="transmembrane region" description="Helical" evidence="1">
    <location>
        <begin position="351"/>
        <end position="369"/>
    </location>
</feature>
<dbReference type="PANTHER" id="PTHR43044:SF1">
    <property type="entry name" value="QUINOL:CYTOCHROME C OXIDOREDUCTASE QUINONE-BINDING SUBUNIT 2"/>
    <property type="match status" value="1"/>
</dbReference>
<dbReference type="EMBL" id="CP001798">
    <property type="protein sequence ID" value="ADE15684.1"/>
    <property type="molecule type" value="Genomic_DNA"/>
</dbReference>
<dbReference type="PANTHER" id="PTHR43044">
    <property type="match status" value="1"/>
</dbReference>
<dbReference type="STRING" id="472759.Nhal_2607"/>
<keyword evidence="1" id="KW-0472">Membrane</keyword>
<protein>
    <recommendedName>
        <fullName evidence="4">Quinol:cytochrome c oxidoreductase quinone-binding subunit 2</fullName>
    </recommendedName>
</protein>
<name>D5BWM7_NITHN</name>
<dbReference type="HOGENOM" id="CLU_042661_0_0_6"/>
<evidence type="ECO:0000313" key="2">
    <source>
        <dbReference type="EMBL" id="ADE15684.1"/>
    </source>
</evidence>
<sequence length="390" mass="44553">MMSWVFSSLTRRIQKIALLVGVAGFAISFIGAYFQGQEFFLSYLFAYLFWIGISLGGMVIVMIHHLTGGAWGVLICRPLEAAARALPLMTVLFVPLIFGLSDLYAWARPEMIADEPLLGEKSSYLNISSFLIRAAGYFVVWIGIAYWLHKWSIEQERNPQPKVAIRLYRLSIGGIILYSLSITFAATDWIMSLVPQWHSTVFGLLWGVGQMLSALAFAILMAAAFYRPCSLSKEIVFNRFHDLGNLLLMLVMLWAYLAFMQYLIIWSGNLPHEISWYLPRVQGSWQELTVMLIAFHFLVPLIVLLFRYAKRTISILGTIAMIVLLAHLIDSFWLVVPSLRTQELQLYWTDFMAPLGIGGVWLAAVLWQFQKRPFILVRDANIKETWRHGK</sequence>
<keyword evidence="1" id="KW-1133">Transmembrane helix</keyword>
<feature type="transmembrane region" description="Helical" evidence="1">
    <location>
        <begin position="246"/>
        <end position="268"/>
    </location>
</feature>
<dbReference type="AlphaFoldDB" id="D5BWM7"/>
<dbReference type="eggNOG" id="COG4531">
    <property type="taxonomic scope" value="Bacteria"/>
</dbReference>
<accession>D5BWM7</accession>
<feature type="transmembrane region" description="Helical" evidence="1">
    <location>
        <begin position="313"/>
        <end position="336"/>
    </location>
</feature>
<dbReference type="KEGG" id="nhl:Nhal_2607"/>
<feature type="transmembrane region" description="Helical" evidence="1">
    <location>
        <begin position="40"/>
        <end position="64"/>
    </location>
</feature>
<feature type="transmembrane region" description="Helical" evidence="1">
    <location>
        <begin position="127"/>
        <end position="149"/>
    </location>
</feature>
<feature type="transmembrane region" description="Helical" evidence="1">
    <location>
        <begin position="85"/>
        <end position="107"/>
    </location>
</feature>
<evidence type="ECO:0000256" key="1">
    <source>
        <dbReference type="SAM" id="Phobius"/>
    </source>
</evidence>
<keyword evidence="1" id="KW-0812">Transmembrane</keyword>
<reference evidence="3" key="1">
    <citation type="submission" date="2010-04" db="EMBL/GenBank/DDBJ databases">
        <title>Complete genome sequence of Nitrosococcus halophilus Nc4, a salt-adapted, aerobic obligate ammonia-oxidizing sulfur purple bacterium.</title>
        <authorList>
            <consortium name="US DOE Joint Genome Institute"/>
            <person name="Campbell M.A."/>
            <person name="Malfatti S.A."/>
            <person name="Chain P.S.G."/>
            <person name="Heidelberg J.F."/>
            <person name="Ward B.B."/>
            <person name="Klotz M.G."/>
        </authorList>
    </citation>
    <scope>NUCLEOTIDE SEQUENCE [LARGE SCALE GENOMIC DNA]</scope>
    <source>
        <strain evidence="3">Nc4</strain>
    </source>
</reference>
<dbReference type="RefSeq" id="WP_013033544.1">
    <property type="nucleotide sequence ID" value="NC_013960.1"/>
</dbReference>
<gene>
    <name evidence="2" type="ordered locus">Nhal_2607</name>
</gene>
<evidence type="ECO:0000313" key="3">
    <source>
        <dbReference type="Proteomes" id="UP000001844"/>
    </source>
</evidence>
<organism evidence="2 3">
    <name type="scientific">Nitrosococcus halophilus (strain Nc4)</name>
    <dbReference type="NCBI Taxonomy" id="472759"/>
    <lineage>
        <taxon>Bacteria</taxon>
        <taxon>Pseudomonadati</taxon>
        <taxon>Pseudomonadota</taxon>
        <taxon>Gammaproteobacteria</taxon>
        <taxon>Chromatiales</taxon>
        <taxon>Chromatiaceae</taxon>
        <taxon>Nitrosococcus</taxon>
    </lineage>
</organism>
<feature type="transmembrane region" description="Helical" evidence="1">
    <location>
        <begin position="16"/>
        <end position="34"/>
    </location>
</feature>
<dbReference type="Proteomes" id="UP000001844">
    <property type="component" value="Chromosome"/>
</dbReference>
<keyword evidence="3" id="KW-1185">Reference proteome</keyword>
<feature type="transmembrane region" description="Helical" evidence="1">
    <location>
        <begin position="203"/>
        <end position="226"/>
    </location>
</feature>
<feature type="transmembrane region" description="Helical" evidence="1">
    <location>
        <begin position="288"/>
        <end position="306"/>
    </location>
</feature>
<proteinExistence type="predicted"/>